<name>A0A1W1CEP5_9ZZZZ</name>
<reference evidence="2" key="1">
    <citation type="submission" date="2016-10" db="EMBL/GenBank/DDBJ databases">
        <authorList>
            <person name="de Groot N.N."/>
        </authorList>
    </citation>
    <scope>NUCLEOTIDE SEQUENCE</scope>
</reference>
<gene>
    <name evidence="2" type="ORF">MNB_SV-13-2097</name>
</gene>
<protein>
    <recommendedName>
        <fullName evidence="1">ChrB C-terminal domain-containing protein</fullName>
    </recommendedName>
</protein>
<proteinExistence type="predicted"/>
<dbReference type="EMBL" id="FPHM01000084">
    <property type="protein sequence ID" value="SFV64259.1"/>
    <property type="molecule type" value="Genomic_DNA"/>
</dbReference>
<dbReference type="Pfam" id="PF09828">
    <property type="entry name" value="ChrB_C"/>
    <property type="match status" value="1"/>
</dbReference>
<dbReference type="InterPro" id="IPR018634">
    <property type="entry name" value="ChrB_C"/>
</dbReference>
<dbReference type="AlphaFoldDB" id="A0A1W1CEP5"/>
<organism evidence="2">
    <name type="scientific">hydrothermal vent metagenome</name>
    <dbReference type="NCBI Taxonomy" id="652676"/>
    <lineage>
        <taxon>unclassified sequences</taxon>
        <taxon>metagenomes</taxon>
        <taxon>ecological metagenomes</taxon>
    </lineage>
</organism>
<feature type="domain" description="ChrB C-terminal" evidence="1">
    <location>
        <begin position="31"/>
        <end position="129"/>
    </location>
</feature>
<accession>A0A1W1CEP5</accession>
<evidence type="ECO:0000259" key="1">
    <source>
        <dbReference type="Pfam" id="PF09828"/>
    </source>
</evidence>
<sequence length="155" mass="18159">MGRFGFIVVSIALLQTTINAQTYKTYYPWESDSVLVAWVIKKFADPKAKFVSVDKKKEKIGKENSINTSNSKLRRTARFTAFEMALKHYEVKESACTNRLKKIIRVLEMTPWKKHEYEEILTFEEGFISLFPKRIEDDNLTKLFEYIDNSCKGKK</sequence>
<evidence type="ECO:0000313" key="2">
    <source>
        <dbReference type="EMBL" id="SFV64259.1"/>
    </source>
</evidence>